<gene>
    <name evidence="2" type="ORF">LCGC14_2043340</name>
</gene>
<dbReference type="SUPFAM" id="SSF109709">
    <property type="entry name" value="KorB DNA-binding domain-like"/>
    <property type="match status" value="1"/>
</dbReference>
<sequence>MQLNIKIVERDPNKLKFDPNQPRKEIKKEWIEEMSKTYTKQGIINDPEIDENNVVITGEIRVKSALKKGLRKIKCKQITGLDRMSRLERQAIENFHQHGLGSVERERVIKELHDSKNYTTHHDLANILGVSDATISATLRADKVRKETKTGPIVSTRTIETIGRIKNKDTRKKLARKAENENIGERTMRKIVKIVKEIEKEAPELEAELLKPETKITEEKLEEVKKIAKMPKDVRTQVIKKEISVEDGESIAEVPKIEMRKEAVEVLKRQKRDYELTKEYIVEVGKGNKKAPTKVVNLDTKIINQFNQIYKQVIVKMTKRLVDSYNTQTKTQLRKIMKATAKHIITELDIKKELEIKGDIINVEAT</sequence>
<dbReference type="InterPro" id="IPR036086">
    <property type="entry name" value="ParB/Sulfiredoxin_sf"/>
</dbReference>
<feature type="domain" description="ParB-like N-terminal" evidence="1">
    <location>
        <begin position="9"/>
        <end position="94"/>
    </location>
</feature>
<dbReference type="SUPFAM" id="SSF110849">
    <property type="entry name" value="ParB/Sulfiredoxin"/>
    <property type="match status" value="1"/>
</dbReference>
<dbReference type="GO" id="GO:0007059">
    <property type="term" value="P:chromosome segregation"/>
    <property type="evidence" value="ECO:0007669"/>
    <property type="project" value="TreeGrafter"/>
</dbReference>
<name>A0A0F9HN67_9ZZZZ</name>
<organism evidence="2">
    <name type="scientific">marine sediment metagenome</name>
    <dbReference type="NCBI Taxonomy" id="412755"/>
    <lineage>
        <taxon>unclassified sequences</taxon>
        <taxon>metagenomes</taxon>
        <taxon>ecological metagenomes</taxon>
    </lineage>
</organism>
<dbReference type="PANTHER" id="PTHR33375">
    <property type="entry name" value="CHROMOSOME-PARTITIONING PROTEIN PARB-RELATED"/>
    <property type="match status" value="1"/>
</dbReference>
<dbReference type="GO" id="GO:0005694">
    <property type="term" value="C:chromosome"/>
    <property type="evidence" value="ECO:0007669"/>
    <property type="project" value="TreeGrafter"/>
</dbReference>
<protein>
    <recommendedName>
        <fullName evidence="1">ParB-like N-terminal domain-containing protein</fullName>
    </recommendedName>
</protein>
<evidence type="ECO:0000259" key="1">
    <source>
        <dbReference type="Pfam" id="PF02195"/>
    </source>
</evidence>
<dbReference type="AlphaFoldDB" id="A0A0F9HN67"/>
<proteinExistence type="predicted"/>
<comment type="caution">
    <text evidence="2">The sequence shown here is derived from an EMBL/GenBank/DDBJ whole genome shotgun (WGS) entry which is preliminary data.</text>
</comment>
<dbReference type="Pfam" id="PF02195">
    <property type="entry name" value="ParB_N"/>
    <property type="match status" value="1"/>
</dbReference>
<dbReference type="PANTHER" id="PTHR33375:SF1">
    <property type="entry name" value="CHROMOSOME-PARTITIONING PROTEIN PARB-RELATED"/>
    <property type="match status" value="1"/>
</dbReference>
<dbReference type="InterPro" id="IPR003115">
    <property type="entry name" value="ParB_N"/>
</dbReference>
<accession>A0A0F9HN67</accession>
<dbReference type="InterPro" id="IPR050336">
    <property type="entry name" value="Chromosome_partition/occlusion"/>
</dbReference>
<dbReference type="EMBL" id="LAZR01023997">
    <property type="protein sequence ID" value="KKL76592.1"/>
    <property type="molecule type" value="Genomic_DNA"/>
</dbReference>
<dbReference type="Gene3D" id="1.10.10.2830">
    <property type="match status" value="1"/>
</dbReference>
<reference evidence="2" key="1">
    <citation type="journal article" date="2015" name="Nature">
        <title>Complex archaea that bridge the gap between prokaryotes and eukaryotes.</title>
        <authorList>
            <person name="Spang A."/>
            <person name="Saw J.H."/>
            <person name="Jorgensen S.L."/>
            <person name="Zaremba-Niedzwiedzka K."/>
            <person name="Martijn J."/>
            <person name="Lind A.E."/>
            <person name="van Eijk R."/>
            <person name="Schleper C."/>
            <person name="Guy L."/>
            <person name="Ettema T.J."/>
        </authorList>
    </citation>
    <scope>NUCLEOTIDE SEQUENCE</scope>
</reference>
<evidence type="ECO:0000313" key="2">
    <source>
        <dbReference type="EMBL" id="KKL76592.1"/>
    </source>
</evidence>